<keyword evidence="4" id="KW-1185">Reference proteome</keyword>
<dbReference type="RefSeq" id="WP_068864622.1">
    <property type="nucleotide sequence ID" value="NZ_LZYB01000004.1"/>
</dbReference>
<feature type="signal peptide" evidence="1">
    <location>
        <begin position="1"/>
        <end position="21"/>
    </location>
</feature>
<dbReference type="Pfam" id="PF17131">
    <property type="entry name" value="LolA_like"/>
    <property type="match status" value="1"/>
</dbReference>
<organism evidence="3 4">
    <name type="scientific">Erythrobacter dokdonensis DSW-74</name>
    <dbReference type="NCBI Taxonomy" id="1300349"/>
    <lineage>
        <taxon>Bacteria</taxon>
        <taxon>Pseudomonadati</taxon>
        <taxon>Pseudomonadota</taxon>
        <taxon>Alphaproteobacteria</taxon>
        <taxon>Sphingomonadales</taxon>
        <taxon>Erythrobacteraceae</taxon>
        <taxon>Erythrobacter/Porphyrobacter group</taxon>
        <taxon>Erythrobacter</taxon>
    </lineage>
</organism>
<dbReference type="EMBL" id="LZYB01000004">
    <property type="protein sequence ID" value="OBV10826.1"/>
    <property type="molecule type" value="Genomic_DNA"/>
</dbReference>
<name>A0A1A7BGH2_9SPHN</name>
<evidence type="ECO:0000259" key="2">
    <source>
        <dbReference type="Pfam" id="PF17131"/>
    </source>
</evidence>
<evidence type="ECO:0000313" key="3">
    <source>
        <dbReference type="EMBL" id="OBV10826.1"/>
    </source>
</evidence>
<accession>A0A1A7BGH2</accession>
<dbReference type="PATRIC" id="fig|1300349.4.peg.2031"/>
<feature type="domain" description="Uncharacterized protein TP-0789" evidence="2">
    <location>
        <begin position="76"/>
        <end position="262"/>
    </location>
</feature>
<gene>
    <name evidence="3" type="ORF">I603_2039</name>
</gene>
<dbReference type="InterPro" id="IPR033399">
    <property type="entry name" value="TP_0789-like"/>
</dbReference>
<sequence>MHRIALIALSAVATASLSLGAAAQGTMTGDAIARNIAERPNADPRKGTITFVMQDKGRSRTRAARMLRTETGATHRLLLAFDTPASIRGTSFLSYDHKAASKVDETWLYLPATSRTRRVPASDRADSFMGTELSYGDVKDSFIFGLADWTFSAGGRADNGRYILKGAAKSARIAREIGYGGFTAEVDPATWFPRSITFTDPAGKRLKTISVRKLEKVGASLTATDFTVTNHVTGRATVVTVSGLAKATGADDALFDPARLDRASGRMP</sequence>
<feature type="chain" id="PRO_5008355082" evidence="1">
    <location>
        <begin position="22"/>
        <end position="268"/>
    </location>
</feature>
<proteinExistence type="predicted"/>
<comment type="caution">
    <text evidence="3">The sequence shown here is derived from an EMBL/GenBank/DDBJ whole genome shotgun (WGS) entry which is preliminary data.</text>
</comment>
<keyword evidence="1" id="KW-0732">Signal</keyword>
<dbReference type="STRING" id="1300349.I603_2039"/>
<protein>
    <submittedName>
        <fullName evidence="3">Patched family protein</fullName>
    </submittedName>
</protein>
<reference evidence="3 4" key="1">
    <citation type="submission" date="2016-06" db="EMBL/GenBank/DDBJ databases">
        <title>Genome sequence of Porphyrobacter dokdonensis DSW-74.</title>
        <authorList>
            <person name="Kim J.F."/>
            <person name="Song J.Y."/>
        </authorList>
    </citation>
    <scope>NUCLEOTIDE SEQUENCE [LARGE SCALE GENOMIC DNA]</scope>
    <source>
        <strain evidence="3 4">DSW-74</strain>
    </source>
</reference>
<evidence type="ECO:0000313" key="4">
    <source>
        <dbReference type="Proteomes" id="UP000092484"/>
    </source>
</evidence>
<dbReference type="Proteomes" id="UP000092484">
    <property type="component" value="Unassembled WGS sequence"/>
</dbReference>
<dbReference type="CDD" id="cd16329">
    <property type="entry name" value="LolA_like"/>
    <property type="match status" value="1"/>
</dbReference>
<evidence type="ECO:0000256" key="1">
    <source>
        <dbReference type="SAM" id="SignalP"/>
    </source>
</evidence>
<dbReference type="AlphaFoldDB" id="A0A1A7BGH2"/>
<dbReference type="Gene3D" id="2.50.20.10">
    <property type="entry name" value="Lipoprotein localisation LolA/LolB/LppX"/>
    <property type="match status" value="1"/>
</dbReference>